<gene>
    <name evidence="2" type="ORF">RBSWK_05911</name>
</gene>
<evidence type="ECO:0000313" key="3">
    <source>
        <dbReference type="Proteomes" id="UP000010959"/>
    </source>
</evidence>
<dbReference type="AlphaFoldDB" id="L7C802"/>
<keyword evidence="1" id="KW-0812">Transmembrane</keyword>
<sequence>MLILTGISGTSATLAGAIKDNKNTLSADQIAGTKGFHESFGVRSEATKVVAPRFLQMILEEEGAGADKIVNVAKFQNLILLVTFCIVYVVIVLQPVAEPKYPNFGQELAWLSGISYGSYLGQKVTPKSTKP</sequence>
<dbReference type="PATRIC" id="fig|993516.3.peg.6335"/>
<keyword evidence="1" id="KW-0472">Membrane</keyword>
<dbReference type="Proteomes" id="UP000010959">
    <property type="component" value="Unassembled WGS sequence"/>
</dbReference>
<comment type="caution">
    <text evidence="2">The sequence shown here is derived from an EMBL/GenBank/DDBJ whole genome shotgun (WGS) entry which is preliminary data.</text>
</comment>
<protein>
    <submittedName>
        <fullName evidence="2">Uncharacterized protein</fullName>
    </submittedName>
</protein>
<keyword evidence="1" id="KW-1133">Transmembrane helix</keyword>
<evidence type="ECO:0000256" key="1">
    <source>
        <dbReference type="SAM" id="Phobius"/>
    </source>
</evidence>
<organism evidence="2 3">
    <name type="scientific">Rhodopirellula baltica SWK14</name>
    <dbReference type="NCBI Taxonomy" id="993516"/>
    <lineage>
        <taxon>Bacteria</taxon>
        <taxon>Pseudomonadati</taxon>
        <taxon>Planctomycetota</taxon>
        <taxon>Planctomycetia</taxon>
        <taxon>Pirellulales</taxon>
        <taxon>Pirellulaceae</taxon>
        <taxon>Rhodopirellula</taxon>
    </lineage>
</organism>
<dbReference type="EMBL" id="AMWG01000165">
    <property type="protein sequence ID" value="ELP30153.1"/>
    <property type="molecule type" value="Genomic_DNA"/>
</dbReference>
<reference evidence="2 3" key="1">
    <citation type="journal article" date="2013" name="Mar. Genomics">
        <title>Expression of sulfatases in Rhodopirellula baltica and the diversity of sulfatases in the genus Rhodopirellula.</title>
        <authorList>
            <person name="Wegner C.E."/>
            <person name="Richter-Heitmann T."/>
            <person name="Klindworth A."/>
            <person name="Klockow C."/>
            <person name="Richter M."/>
            <person name="Achstetter T."/>
            <person name="Glockner F.O."/>
            <person name="Harder J."/>
        </authorList>
    </citation>
    <scope>NUCLEOTIDE SEQUENCE [LARGE SCALE GENOMIC DNA]</scope>
    <source>
        <strain evidence="2 3">SWK14</strain>
    </source>
</reference>
<proteinExistence type="predicted"/>
<name>L7C802_RHOBT</name>
<evidence type="ECO:0000313" key="2">
    <source>
        <dbReference type="EMBL" id="ELP30153.1"/>
    </source>
</evidence>
<accession>L7C802</accession>
<feature type="transmembrane region" description="Helical" evidence="1">
    <location>
        <begin position="78"/>
        <end position="97"/>
    </location>
</feature>